<dbReference type="GO" id="GO:0005737">
    <property type="term" value="C:cytoplasm"/>
    <property type="evidence" value="ECO:0007669"/>
    <property type="project" value="UniProtKB-ARBA"/>
</dbReference>
<dbReference type="SUPFAM" id="SSF54565">
    <property type="entry name" value="Ribosomal protein S16"/>
    <property type="match status" value="1"/>
</dbReference>
<evidence type="ECO:0000256" key="2">
    <source>
        <dbReference type="ARBA" id="ARBA00023274"/>
    </source>
</evidence>
<name>A0A518AXD4_9BACT</name>
<dbReference type="Pfam" id="PF00886">
    <property type="entry name" value="Ribosomal_S16"/>
    <property type="match status" value="1"/>
</dbReference>
<dbReference type="PANTHER" id="PTHR12919">
    <property type="entry name" value="30S RIBOSOMAL PROTEIN S16"/>
    <property type="match status" value="1"/>
</dbReference>
<keyword evidence="6" id="KW-1185">Reference proteome</keyword>
<organism evidence="5 6">
    <name type="scientific">Kolteria novifilia</name>
    <dbReference type="NCBI Taxonomy" id="2527975"/>
    <lineage>
        <taxon>Bacteria</taxon>
        <taxon>Pseudomonadati</taxon>
        <taxon>Planctomycetota</taxon>
        <taxon>Planctomycetia</taxon>
        <taxon>Kolteriales</taxon>
        <taxon>Kolteriaceae</taxon>
        <taxon>Kolteria</taxon>
    </lineage>
</organism>
<dbReference type="OrthoDB" id="9807878at2"/>
<evidence type="ECO:0000313" key="6">
    <source>
        <dbReference type="Proteomes" id="UP000317093"/>
    </source>
</evidence>
<evidence type="ECO:0000313" key="5">
    <source>
        <dbReference type="EMBL" id="QDU59395.1"/>
    </source>
</evidence>
<reference evidence="5 6" key="1">
    <citation type="submission" date="2019-02" db="EMBL/GenBank/DDBJ databases">
        <title>Deep-cultivation of Planctomycetes and their phenomic and genomic characterization uncovers novel biology.</title>
        <authorList>
            <person name="Wiegand S."/>
            <person name="Jogler M."/>
            <person name="Boedeker C."/>
            <person name="Pinto D."/>
            <person name="Vollmers J."/>
            <person name="Rivas-Marin E."/>
            <person name="Kohn T."/>
            <person name="Peeters S.H."/>
            <person name="Heuer A."/>
            <person name="Rast P."/>
            <person name="Oberbeckmann S."/>
            <person name="Bunk B."/>
            <person name="Jeske O."/>
            <person name="Meyerdierks A."/>
            <person name="Storesund J.E."/>
            <person name="Kallscheuer N."/>
            <person name="Luecker S."/>
            <person name="Lage O.M."/>
            <person name="Pohl T."/>
            <person name="Merkel B.J."/>
            <person name="Hornburger P."/>
            <person name="Mueller R.-W."/>
            <person name="Bruemmer F."/>
            <person name="Labrenz M."/>
            <person name="Spormann A.M."/>
            <person name="Op den Camp H."/>
            <person name="Overmann J."/>
            <person name="Amann R."/>
            <person name="Jetten M.S.M."/>
            <person name="Mascher T."/>
            <person name="Medema M.H."/>
            <person name="Devos D.P."/>
            <person name="Kaster A.-K."/>
            <person name="Ovreas L."/>
            <person name="Rohde M."/>
            <person name="Galperin M.Y."/>
            <person name="Jogler C."/>
        </authorList>
    </citation>
    <scope>NUCLEOTIDE SEQUENCE [LARGE SCALE GENOMIC DNA]</scope>
    <source>
        <strain evidence="5 6">Pan216</strain>
    </source>
</reference>
<dbReference type="GO" id="GO:0006412">
    <property type="term" value="P:translation"/>
    <property type="evidence" value="ECO:0007669"/>
    <property type="project" value="UniProtKB-UniRule"/>
</dbReference>
<dbReference type="GO" id="GO:0015935">
    <property type="term" value="C:small ribosomal subunit"/>
    <property type="evidence" value="ECO:0007669"/>
    <property type="project" value="TreeGrafter"/>
</dbReference>
<dbReference type="AlphaFoldDB" id="A0A518AXD4"/>
<dbReference type="RefSeq" id="WP_145253599.1">
    <property type="nucleotide sequence ID" value="NZ_CP036279.1"/>
</dbReference>
<comment type="similarity">
    <text evidence="3">Belongs to the bacterial ribosomal protein bS16 family.</text>
</comment>
<dbReference type="KEGG" id="knv:Pan216_02230"/>
<evidence type="ECO:0000256" key="3">
    <source>
        <dbReference type="HAMAP-Rule" id="MF_00385"/>
    </source>
</evidence>
<dbReference type="Proteomes" id="UP000317093">
    <property type="component" value="Chromosome"/>
</dbReference>
<feature type="compositionally biased region" description="Low complexity" evidence="4">
    <location>
        <begin position="118"/>
        <end position="129"/>
    </location>
</feature>
<keyword evidence="1 3" id="KW-0689">Ribosomal protein</keyword>
<feature type="region of interest" description="Disordered" evidence="4">
    <location>
        <begin position="80"/>
        <end position="164"/>
    </location>
</feature>
<dbReference type="InterPro" id="IPR000307">
    <property type="entry name" value="Ribosomal_bS16"/>
</dbReference>
<protein>
    <recommendedName>
        <fullName evidence="3">Small ribosomal subunit protein bS16</fullName>
    </recommendedName>
</protein>
<accession>A0A518AXD4</accession>
<dbReference type="GO" id="GO:0003735">
    <property type="term" value="F:structural constituent of ribosome"/>
    <property type="evidence" value="ECO:0007669"/>
    <property type="project" value="InterPro"/>
</dbReference>
<evidence type="ECO:0000256" key="4">
    <source>
        <dbReference type="SAM" id="MobiDB-lite"/>
    </source>
</evidence>
<dbReference type="InterPro" id="IPR023803">
    <property type="entry name" value="Ribosomal_bS16_dom_sf"/>
</dbReference>
<dbReference type="NCBIfam" id="TIGR00002">
    <property type="entry name" value="S16"/>
    <property type="match status" value="1"/>
</dbReference>
<sequence length="164" mass="18121">MAVRIRLKKMGRRHRPYYRICVMDSRAPRDGRSIEDVGTYDPMIRDTDQRVTMKHERVDYWLGVGALPTETVQRLIEKYKGKVPEARTERPKDKAIPDPTPILADPKEEPKTEEAAAEGEAPAEAAAEGEAPKEGEAAPAEASAEEKPAEEAPAEAAAEEKSAE</sequence>
<proteinExistence type="inferred from homology"/>
<gene>
    <name evidence="3 5" type="primary">rpsP</name>
    <name evidence="5" type="ORF">Pan216_02230</name>
</gene>
<dbReference type="EMBL" id="CP036279">
    <property type="protein sequence ID" value="QDU59395.1"/>
    <property type="molecule type" value="Genomic_DNA"/>
</dbReference>
<feature type="compositionally biased region" description="Basic and acidic residues" evidence="4">
    <location>
        <begin position="105"/>
        <end position="114"/>
    </location>
</feature>
<dbReference type="HAMAP" id="MF_00385">
    <property type="entry name" value="Ribosomal_bS16"/>
    <property type="match status" value="1"/>
</dbReference>
<dbReference type="PANTHER" id="PTHR12919:SF20">
    <property type="entry name" value="SMALL RIBOSOMAL SUBUNIT PROTEIN BS16M"/>
    <property type="match status" value="1"/>
</dbReference>
<evidence type="ECO:0000256" key="1">
    <source>
        <dbReference type="ARBA" id="ARBA00022980"/>
    </source>
</evidence>
<feature type="compositionally biased region" description="Basic and acidic residues" evidence="4">
    <location>
        <begin position="80"/>
        <end position="96"/>
    </location>
</feature>
<dbReference type="Gene3D" id="3.30.1320.10">
    <property type="match status" value="1"/>
</dbReference>
<keyword evidence="2 3" id="KW-0687">Ribonucleoprotein</keyword>